<evidence type="ECO:0000313" key="3">
    <source>
        <dbReference type="Proteomes" id="UP000094329"/>
    </source>
</evidence>
<comment type="similarity">
    <text evidence="1">Belongs to the glycosyl hydrolase 25 family.</text>
</comment>
<protein>
    <recommendedName>
        <fullName evidence="4">Lysozyme</fullName>
    </recommendedName>
</protein>
<evidence type="ECO:0000256" key="1">
    <source>
        <dbReference type="ARBA" id="ARBA00010646"/>
    </source>
</evidence>
<dbReference type="InterPro" id="IPR017853">
    <property type="entry name" value="GH"/>
</dbReference>
<sequence length="113" mass="12951">MISHIIAALSNGLRLKKTGVRTVLMKATQGDQGIDSRFVYNFTHAREQGIKAIPYHVYSYQDNGSKQINHIYNVLKQVGDIRPAVLAIDIDSIYRHHDQKRHHSAQPFFPRVK</sequence>
<dbReference type="InterPro" id="IPR002053">
    <property type="entry name" value="Glyco_hydro_25"/>
</dbReference>
<dbReference type="Pfam" id="PF01183">
    <property type="entry name" value="Glyco_hydro_25"/>
    <property type="match status" value="1"/>
</dbReference>
<evidence type="ECO:0000313" key="2">
    <source>
        <dbReference type="EMBL" id="ODN43420.1"/>
    </source>
</evidence>
<evidence type="ECO:0008006" key="4">
    <source>
        <dbReference type="Google" id="ProtNLM"/>
    </source>
</evidence>
<reference evidence="2 3" key="1">
    <citation type="submission" date="2016-08" db="EMBL/GenBank/DDBJ databases">
        <title>Draft genome sequence of Candidatus Piscirickettsia litoralis, from seawater.</title>
        <authorList>
            <person name="Wan X."/>
            <person name="Lee A.J."/>
            <person name="Hou S."/>
            <person name="Donachie S.P."/>
        </authorList>
    </citation>
    <scope>NUCLEOTIDE SEQUENCE [LARGE SCALE GENOMIC DNA]</scope>
    <source>
        <strain evidence="2 3">Y2</strain>
    </source>
</reference>
<dbReference type="EMBL" id="MDTU01000001">
    <property type="protein sequence ID" value="ODN43420.1"/>
    <property type="molecule type" value="Genomic_DNA"/>
</dbReference>
<accession>A0ABX3A7L2</accession>
<dbReference type="Gene3D" id="3.20.20.80">
    <property type="entry name" value="Glycosidases"/>
    <property type="match status" value="1"/>
</dbReference>
<keyword evidence="3" id="KW-1185">Reference proteome</keyword>
<proteinExistence type="inferred from homology"/>
<dbReference type="PROSITE" id="PS51904">
    <property type="entry name" value="GLYCOSYL_HYDROL_F25_2"/>
    <property type="match status" value="1"/>
</dbReference>
<name>A0ABX3A7L2_9GAMM</name>
<organism evidence="2 3">
    <name type="scientific">Piscirickettsia litoralis</name>
    <dbReference type="NCBI Taxonomy" id="1891921"/>
    <lineage>
        <taxon>Bacteria</taxon>
        <taxon>Pseudomonadati</taxon>
        <taxon>Pseudomonadota</taxon>
        <taxon>Gammaproteobacteria</taxon>
        <taxon>Thiotrichales</taxon>
        <taxon>Piscirickettsiaceae</taxon>
        <taxon>Piscirickettsia</taxon>
    </lineage>
</organism>
<gene>
    <name evidence="2" type="ORF">BGC07_11425</name>
</gene>
<dbReference type="Proteomes" id="UP000094329">
    <property type="component" value="Unassembled WGS sequence"/>
</dbReference>
<comment type="caution">
    <text evidence="2">The sequence shown here is derived from an EMBL/GenBank/DDBJ whole genome shotgun (WGS) entry which is preliminary data.</text>
</comment>
<dbReference type="SUPFAM" id="SSF51445">
    <property type="entry name" value="(Trans)glycosidases"/>
    <property type="match status" value="1"/>
</dbReference>